<protein>
    <submittedName>
        <fullName evidence="1">Uncharacterized protein</fullName>
    </submittedName>
</protein>
<accession>A0A224YH98</accession>
<dbReference type="EMBL" id="GFPF01002188">
    <property type="protein sequence ID" value="MAA13334.1"/>
    <property type="molecule type" value="Transcribed_RNA"/>
</dbReference>
<dbReference type="AlphaFoldDB" id="A0A224YH98"/>
<proteinExistence type="predicted"/>
<sequence>MCQIHYSACSPFVLCVITLCLLRAVPIKLCAFQQLIFFGVALAPKFQLSSACTATSQDVTVLATNRFGQEFPNCLGLKKSLQPFICTIVFASKNTYTVKSTNISRAFSK</sequence>
<name>A0A224YH98_9ACAR</name>
<evidence type="ECO:0000313" key="1">
    <source>
        <dbReference type="EMBL" id="MAA13334.1"/>
    </source>
</evidence>
<reference evidence="1" key="1">
    <citation type="journal article" date="2017" name="Parasit. Vectors">
        <title>Sialotranscriptomics of Rhipicephalus zambeziensis reveals intricate expression profiles of secretory proteins and suggests tight temporal transcriptional regulation during blood-feeding.</title>
        <authorList>
            <person name="de Castro M.H."/>
            <person name="de Klerk D."/>
            <person name="Pienaar R."/>
            <person name="Rees D.J.G."/>
            <person name="Mans B.J."/>
        </authorList>
    </citation>
    <scope>NUCLEOTIDE SEQUENCE</scope>
    <source>
        <tissue evidence="1">Salivary glands</tissue>
    </source>
</reference>
<organism evidence="1">
    <name type="scientific">Rhipicephalus zambeziensis</name>
    <dbReference type="NCBI Taxonomy" id="60191"/>
    <lineage>
        <taxon>Eukaryota</taxon>
        <taxon>Metazoa</taxon>
        <taxon>Ecdysozoa</taxon>
        <taxon>Arthropoda</taxon>
        <taxon>Chelicerata</taxon>
        <taxon>Arachnida</taxon>
        <taxon>Acari</taxon>
        <taxon>Parasitiformes</taxon>
        <taxon>Ixodida</taxon>
        <taxon>Ixodoidea</taxon>
        <taxon>Ixodidae</taxon>
        <taxon>Rhipicephalinae</taxon>
        <taxon>Rhipicephalus</taxon>
        <taxon>Rhipicephalus</taxon>
    </lineage>
</organism>